<evidence type="ECO:0000313" key="2">
    <source>
        <dbReference type="EMBL" id="CAD2220479.1"/>
    </source>
</evidence>
<feature type="compositionally biased region" description="Low complexity" evidence="1">
    <location>
        <begin position="39"/>
        <end position="55"/>
    </location>
</feature>
<organism evidence="2 3">
    <name type="scientific">Angomonas deanei</name>
    <dbReference type="NCBI Taxonomy" id="59799"/>
    <lineage>
        <taxon>Eukaryota</taxon>
        <taxon>Discoba</taxon>
        <taxon>Euglenozoa</taxon>
        <taxon>Kinetoplastea</taxon>
        <taxon>Metakinetoplastina</taxon>
        <taxon>Trypanosomatida</taxon>
        <taxon>Trypanosomatidae</taxon>
        <taxon>Strigomonadinae</taxon>
        <taxon>Angomonas</taxon>
    </lineage>
</organism>
<evidence type="ECO:0000313" key="3">
    <source>
        <dbReference type="Proteomes" id="UP000515908"/>
    </source>
</evidence>
<feature type="region of interest" description="Disordered" evidence="1">
    <location>
        <begin position="39"/>
        <end position="92"/>
    </location>
</feature>
<name>A0A7G2CM24_9TRYP</name>
<dbReference type="Proteomes" id="UP000515908">
    <property type="component" value="Chromosome 17"/>
</dbReference>
<dbReference type="AlphaFoldDB" id="A0A7G2CM24"/>
<gene>
    <name evidence="2" type="ORF">ADEAN_000800100</name>
</gene>
<accession>A0A7G2CM24</accession>
<proteinExistence type="predicted"/>
<reference evidence="2 3" key="1">
    <citation type="submission" date="2020-08" db="EMBL/GenBank/DDBJ databases">
        <authorList>
            <person name="Newling K."/>
            <person name="Davey J."/>
            <person name="Forrester S."/>
        </authorList>
    </citation>
    <scope>NUCLEOTIDE SEQUENCE [LARGE SCALE GENOMIC DNA]</scope>
    <source>
        <strain evidence="3">Crithidia deanei Carvalho (ATCC PRA-265)</strain>
    </source>
</reference>
<keyword evidence="3" id="KW-1185">Reference proteome</keyword>
<sequence length="92" mass="10836">MRQMSEEDFAEMMMDAEDMDDGIPYGYYMDEEHAMPYNGHHYMHNNNNNHNGGNHQARTGSKQKKRANSHTRGTPTYKAKNFHNMQNKKNKK</sequence>
<protein>
    <submittedName>
        <fullName evidence="2">Uncharacterized protein</fullName>
    </submittedName>
</protein>
<dbReference type="VEuPathDB" id="TriTrypDB:ADEAN_000800100"/>
<evidence type="ECO:0000256" key="1">
    <source>
        <dbReference type="SAM" id="MobiDB-lite"/>
    </source>
</evidence>
<dbReference type="EMBL" id="LR877161">
    <property type="protein sequence ID" value="CAD2220479.1"/>
    <property type="molecule type" value="Genomic_DNA"/>
</dbReference>